<dbReference type="Pfam" id="PF13883">
    <property type="entry name" value="CREG_beta-barrel"/>
    <property type="match status" value="1"/>
</dbReference>
<dbReference type="PANTHER" id="PTHR13343:SF17">
    <property type="entry name" value="CELLULAR REPRESSOR OF E1A-STIMULATED GENES, ISOFORM A"/>
    <property type="match status" value="1"/>
</dbReference>
<dbReference type="Gene3D" id="2.30.110.10">
    <property type="entry name" value="Electron Transport, Fmn-binding Protein, Chain A"/>
    <property type="match status" value="1"/>
</dbReference>
<proteinExistence type="predicted"/>
<evidence type="ECO:0000313" key="3">
    <source>
        <dbReference type="Proteomes" id="UP000786811"/>
    </source>
</evidence>
<comment type="caution">
    <text evidence="2">The sequence shown here is derived from an EMBL/GenBank/DDBJ whole genome shotgun (WGS) entry which is preliminary data.</text>
</comment>
<sequence length="240" mass="27781">MSCQYKLVVFATFFFIIVYSQVNFTNAKKRYSPWNSEDDEQLWRKYEECRDFQDWKKFSKLNNHYKKNNNFGFVDDDSRRENAEFDAYSAKDISDLPGDDLPPEDHPALVGRYVVNQSNWTSVATISRQQGIASFPFANVVALSDGPRGNGSGVPYMFLTPLDFTSKDLKEDARATLMVTLAQDHEFYFAKLKIFFIAVLDTFGGAKFVSVKDYYNPPASKPSENYEEYMNYPMPYVNQF</sequence>
<evidence type="ECO:0000259" key="1">
    <source>
        <dbReference type="Pfam" id="PF13883"/>
    </source>
</evidence>
<protein>
    <submittedName>
        <fullName evidence="2">Similar to CREG1: Protein CREG1 (Homo sapiens)</fullName>
    </submittedName>
</protein>
<dbReference type="PANTHER" id="PTHR13343">
    <property type="entry name" value="CREG1 PROTEIN"/>
    <property type="match status" value="1"/>
</dbReference>
<accession>A0A8J2HQE3</accession>
<feature type="domain" description="CREG-like beta-barrel" evidence="1">
    <location>
        <begin position="103"/>
        <end position="183"/>
    </location>
</feature>
<evidence type="ECO:0000313" key="2">
    <source>
        <dbReference type="EMBL" id="CAG5106531.1"/>
    </source>
</evidence>
<organism evidence="2 3">
    <name type="scientific">Cotesia congregata</name>
    <name type="common">Parasitoid wasp</name>
    <name type="synonym">Apanteles congregatus</name>
    <dbReference type="NCBI Taxonomy" id="51543"/>
    <lineage>
        <taxon>Eukaryota</taxon>
        <taxon>Metazoa</taxon>
        <taxon>Ecdysozoa</taxon>
        <taxon>Arthropoda</taxon>
        <taxon>Hexapoda</taxon>
        <taxon>Insecta</taxon>
        <taxon>Pterygota</taxon>
        <taxon>Neoptera</taxon>
        <taxon>Endopterygota</taxon>
        <taxon>Hymenoptera</taxon>
        <taxon>Apocrita</taxon>
        <taxon>Ichneumonoidea</taxon>
        <taxon>Braconidae</taxon>
        <taxon>Microgastrinae</taxon>
        <taxon>Cotesia</taxon>
    </lineage>
</organism>
<dbReference type="GO" id="GO:0005737">
    <property type="term" value="C:cytoplasm"/>
    <property type="evidence" value="ECO:0007669"/>
    <property type="project" value="UniProtKB-ARBA"/>
</dbReference>
<dbReference type="InterPro" id="IPR012349">
    <property type="entry name" value="Split_barrel_FMN-bd"/>
</dbReference>
<dbReference type="SUPFAM" id="SSF50475">
    <property type="entry name" value="FMN-binding split barrel"/>
    <property type="match status" value="1"/>
</dbReference>
<dbReference type="EMBL" id="CAJNRD030001124">
    <property type="protein sequence ID" value="CAG5106531.1"/>
    <property type="molecule type" value="Genomic_DNA"/>
</dbReference>
<dbReference type="InterPro" id="IPR055343">
    <property type="entry name" value="CREG_beta-barrel"/>
</dbReference>
<gene>
    <name evidence="2" type="ORF">HICCMSTLAB_LOCUS12306</name>
</gene>
<dbReference type="GO" id="GO:0005615">
    <property type="term" value="C:extracellular space"/>
    <property type="evidence" value="ECO:0007669"/>
    <property type="project" value="TreeGrafter"/>
</dbReference>
<name>A0A8J2HQE3_COTCN</name>
<dbReference type="AlphaFoldDB" id="A0A8J2HQE3"/>
<reference evidence="2" key="1">
    <citation type="submission" date="2021-04" db="EMBL/GenBank/DDBJ databases">
        <authorList>
            <person name="Chebbi M.A.C M."/>
        </authorList>
    </citation>
    <scope>NUCLEOTIDE SEQUENCE</scope>
</reference>
<keyword evidence="3" id="KW-1185">Reference proteome</keyword>
<dbReference type="Proteomes" id="UP000786811">
    <property type="component" value="Unassembled WGS sequence"/>
</dbReference>
<dbReference type="OrthoDB" id="46836at2759"/>